<evidence type="ECO:0000259" key="1">
    <source>
        <dbReference type="Pfam" id="PF01575"/>
    </source>
</evidence>
<dbReference type="EMBL" id="CP043619">
    <property type="protein sequence ID" value="QEP30448.1"/>
    <property type="molecule type" value="Genomic_DNA"/>
</dbReference>
<keyword evidence="3" id="KW-1185">Reference proteome</keyword>
<keyword evidence="2" id="KW-0614">Plasmid</keyword>
<dbReference type="PANTHER" id="PTHR43664:SF1">
    <property type="entry name" value="BETA-METHYLMALYL-COA DEHYDRATASE"/>
    <property type="match status" value="1"/>
</dbReference>
<dbReference type="InterPro" id="IPR052342">
    <property type="entry name" value="MCH/BMMD"/>
</dbReference>
<organism evidence="2 3">
    <name type="scientific">Pukyongiella litopenaei</name>
    <dbReference type="NCBI Taxonomy" id="2605946"/>
    <lineage>
        <taxon>Bacteria</taxon>
        <taxon>Pseudomonadati</taxon>
        <taxon>Pseudomonadota</taxon>
        <taxon>Alphaproteobacteria</taxon>
        <taxon>Rhodobacterales</taxon>
        <taxon>Paracoccaceae</taxon>
        <taxon>Pukyongiella</taxon>
    </lineage>
</organism>
<evidence type="ECO:0000313" key="2">
    <source>
        <dbReference type="EMBL" id="QEP30448.1"/>
    </source>
</evidence>
<dbReference type="InterPro" id="IPR002539">
    <property type="entry name" value="MaoC-like_dom"/>
</dbReference>
<geneLocation type="plasmid" evidence="2 3">
    <name>p1</name>
</geneLocation>
<dbReference type="PANTHER" id="PTHR43664">
    <property type="entry name" value="MONOAMINE OXIDASE-RELATED"/>
    <property type="match status" value="1"/>
</dbReference>
<feature type="domain" description="MaoC-like" evidence="1">
    <location>
        <begin position="11"/>
        <end position="111"/>
    </location>
</feature>
<reference evidence="2 3" key="1">
    <citation type="submission" date="2019-09" db="EMBL/GenBank/DDBJ databases">
        <title>Novel bacterium SH-1.</title>
        <authorList>
            <person name="Kim Y.-S."/>
            <person name="Kim K.-H."/>
        </authorList>
    </citation>
    <scope>NUCLEOTIDE SEQUENCE [LARGE SCALE GENOMIC DNA]</scope>
    <source>
        <strain evidence="2 3">SH-1</strain>
        <plasmid evidence="2 3">p1</plasmid>
    </source>
</reference>
<dbReference type="Pfam" id="PF01575">
    <property type="entry name" value="MaoC_dehydratas"/>
    <property type="match status" value="1"/>
</dbReference>
<evidence type="ECO:0000313" key="3">
    <source>
        <dbReference type="Proteomes" id="UP000237655"/>
    </source>
</evidence>
<gene>
    <name evidence="2" type="ORF">C6Y53_19750</name>
</gene>
<dbReference type="InterPro" id="IPR029069">
    <property type="entry name" value="HotDog_dom_sf"/>
</dbReference>
<dbReference type="Gene3D" id="3.10.129.10">
    <property type="entry name" value="Hotdog Thioesterase"/>
    <property type="match status" value="1"/>
</dbReference>
<sequence>MHGMFFDDVTVGQIFETKAVTVSKTDILNFANGFDPNLFHLDTAVARCHGFPDVIAAGMHTLSLSMKLFFDLNLWDDAVLPSPGIDNVRWLRPVLPDTCLFVKAKVSEVLPSRSKPDRGIIKVHQETLEQSTGAVLLSLDAMHRLKRRPASTHPASKKEDAA</sequence>
<proteinExistence type="predicted"/>
<name>A0A5C2H1W5_9RHOB</name>
<dbReference type="KEGG" id="thas:C6Y53_19750"/>
<dbReference type="AlphaFoldDB" id="A0A5C2H1W5"/>
<accession>A0A5C2H1W5</accession>
<protein>
    <submittedName>
        <fullName evidence="2">Acyl dehydratase</fullName>
    </submittedName>
</protein>
<dbReference type="Proteomes" id="UP000237655">
    <property type="component" value="Plasmid p1"/>
</dbReference>
<dbReference type="SUPFAM" id="SSF54637">
    <property type="entry name" value="Thioesterase/thiol ester dehydrase-isomerase"/>
    <property type="match status" value="1"/>
</dbReference>